<accession>A0ABS1CGW0</accession>
<dbReference type="InterPro" id="IPR017467">
    <property type="entry name" value="CHP03016_PEP-CTERM"/>
</dbReference>
<comment type="caution">
    <text evidence="2">The sequence shown here is derived from an EMBL/GenBank/DDBJ whole genome shotgun (WGS) entry which is preliminary data.</text>
</comment>
<evidence type="ECO:0000256" key="1">
    <source>
        <dbReference type="SAM" id="SignalP"/>
    </source>
</evidence>
<name>A0ABS1CGW0_9GAMM</name>
<dbReference type="NCBIfam" id="TIGR03016">
    <property type="entry name" value="pepcterm_hypo_1"/>
    <property type="match status" value="1"/>
</dbReference>
<feature type="chain" id="PRO_5046463340" evidence="1">
    <location>
        <begin position="25"/>
        <end position="484"/>
    </location>
</feature>
<sequence length="484" mass="55011">MIPRLRSRYVLGLLLAVLAADASASWRGAAGVRSSLILTDNLFLTTDDTESGGVIQVRPYFSASRAGNRVNASINYGPSVLFYPQNSELNDVRHTLSARMSSELIERYFFLDVRANANQALLNPRVNSDFDAIGNPDAFTQQASISITPRINIPVLDGRFATVRIEPGVGFDFTESTADGDGGLSTPTRDTRVTVNSGPMFTTVPWSVTWRRQLFDADEDRGFGEVSGRVGYIFSPRYRLDLILGYDQGRDAFRAADGETSGLRWETIFRWTPNRRARFQFGYGERYFGETYRFDGQYRHKRWVFRSRYNVTVQSATSELAQQEVVPLRDLFGEPIRDPFDTDQVLTATVITPVIVNDTFLRDRFELQSLYQKGRNTASVRWFVTRREYDQADLDTRDNQMQLRYSRRMSNRLTASAVVNFWDHSEENDDGFDFFQDAVDLVLSYRLGPRANLGARIGRLSRDAEAAGGDFSEHRASLDFSLRF</sequence>
<dbReference type="Proteomes" id="UP000748752">
    <property type="component" value="Unassembled WGS sequence"/>
</dbReference>
<evidence type="ECO:0000313" key="3">
    <source>
        <dbReference type="Proteomes" id="UP000748752"/>
    </source>
</evidence>
<dbReference type="EMBL" id="NRRV01000021">
    <property type="protein sequence ID" value="MBK1631092.1"/>
    <property type="molecule type" value="Genomic_DNA"/>
</dbReference>
<dbReference type="SUPFAM" id="SSF56935">
    <property type="entry name" value="Porins"/>
    <property type="match status" value="1"/>
</dbReference>
<keyword evidence="1" id="KW-0732">Signal</keyword>
<feature type="signal peptide" evidence="1">
    <location>
        <begin position="1"/>
        <end position="24"/>
    </location>
</feature>
<evidence type="ECO:0000313" key="2">
    <source>
        <dbReference type="EMBL" id="MBK1631092.1"/>
    </source>
</evidence>
<protein>
    <submittedName>
        <fullName evidence="2">TIGR03016 family PEP-CTERM system-associated outer membrane protein</fullName>
    </submittedName>
</protein>
<dbReference type="RefSeq" id="WP_200236745.1">
    <property type="nucleotide sequence ID" value="NZ_NRRV01000021.1"/>
</dbReference>
<reference evidence="2 3" key="1">
    <citation type="journal article" date="2020" name="Microorganisms">
        <title>Osmotic Adaptation and Compatible Solute Biosynthesis of Phototrophic Bacteria as Revealed from Genome Analyses.</title>
        <authorList>
            <person name="Imhoff J.F."/>
            <person name="Rahn T."/>
            <person name="Kunzel S."/>
            <person name="Keller A."/>
            <person name="Neulinger S.C."/>
        </authorList>
    </citation>
    <scope>NUCLEOTIDE SEQUENCE [LARGE SCALE GENOMIC DNA]</scope>
    <source>
        <strain evidence="2 3">DSM 6210</strain>
    </source>
</reference>
<gene>
    <name evidence="2" type="ORF">CKO31_10130</name>
</gene>
<proteinExistence type="predicted"/>
<keyword evidence="3" id="KW-1185">Reference proteome</keyword>
<organism evidence="2 3">
    <name type="scientific">Thiohalocapsa halophila</name>
    <dbReference type="NCBI Taxonomy" id="69359"/>
    <lineage>
        <taxon>Bacteria</taxon>
        <taxon>Pseudomonadati</taxon>
        <taxon>Pseudomonadota</taxon>
        <taxon>Gammaproteobacteria</taxon>
        <taxon>Chromatiales</taxon>
        <taxon>Chromatiaceae</taxon>
        <taxon>Thiohalocapsa</taxon>
    </lineage>
</organism>